<dbReference type="RefSeq" id="WP_246390095.1">
    <property type="nucleotide sequence ID" value="NZ_JACHXP010000047.1"/>
</dbReference>
<evidence type="ECO:0000313" key="1">
    <source>
        <dbReference type="EMBL" id="MBB3192622.1"/>
    </source>
</evidence>
<keyword evidence="2" id="KW-1185">Reference proteome</keyword>
<protein>
    <submittedName>
        <fullName evidence="1">UTP-glucose-1-phosphate uridylyltransferase</fullName>
    </submittedName>
</protein>
<organism evidence="1 2">
    <name type="scientific">Halomonas cerina</name>
    <dbReference type="NCBI Taxonomy" id="447424"/>
    <lineage>
        <taxon>Bacteria</taxon>
        <taxon>Pseudomonadati</taxon>
        <taxon>Pseudomonadota</taxon>
        <taxon>Gammaproteobacteria</taxon>
        <taxon>Oceanospirillales</taxon>
        <taxon>Halomonadaceae</taxon>
        <taxon>Halomonas</taxon>
    </lineage>
</organism>
<dbReference type="EMBL" id="JACHXP010000047">
    <property type="protein sequence ID" value="MBB3192622.1"/>
    <property type="molecule type" value="Genomic_DNA"/>
</dbReference>
<reference evidence="1 2" key="1">
    <citation type="submission" date="2020-08" db="EMBL/GenBank/DDBJ databases">
        <title>Genomic Encyclopedia of Type Strains, Phase III (KMG-III): the genomes of soil and plant-associated and newly described type strains.</title>
        <authorList>
            <person name="Whitman W."/>
        </authorList>
    </citation>
    <scope>NUCLEOTIDE SEQUENCE [LARGE SCALE GENOMIC DNA]</scope>
    <source>
        <strain evidence="1 2">CECT 7282</strain>
    </source>
</reference>
<accession>A0A839VAW1</accession>
<sequence length="81" mass="8586">MTLLADTPPGAGGEIQPADAIAQLIRETGGVDAFRMRGRTFDCGQIKGWLQANQVLGMEAGYLAAPSRDVQSTQPEPEVVD</sequence>
<dbReference type="Gene3D" id="3.90.550.10">
    <property type="entry name" value="Spore Coat Polysaccharide Biosynthesis Protein SpsA, Chain A"/>
    <property type="match status" value="1"/>
</dbReference>
<keyword evidence="1" id="KW-0808">Transferase</keyword>
<proteinExistence type="predicted"/>
<dbReference type="AlphaFoldDB" id="A0A839VAW1"/>
<name>A0A839VAW1_9GAMM</name>
<keyword evidence="1" id="KW-0548">Nucleotidyltransferase</keyword>
<comment type="caution">
    <text evidence="1">The sequence shown here is derived from an EMBL/GenBank/DDBJ whole genome shotgun (WGS) entry which is preliminary data.</text>
</comment>
<dbReference type="InterPro" id="IPR029044">
    <property type="entry name" value="Nucleotide-diphossugar_trans"/>
</dbReference>
<dbReference type="GO" id="GO:0016779">
    <property type="term" value="F:nucleotidyltransferase activity"/>
    <property type="evidence" value="ECO:0007669"/>
    <property type="project" value="UniProtKB-KW"/>
</dbReference>
<evidence type="ECO:0000313" key="2">
    <source>
        <dbReference type="Proteomes" id="UP000547614"/>
    </source>
</evidence>
<gene>
    <name evidence="1" type="ORF">FHR94_003921</name>
</gene>
<dbReference type="SUPFAM" id="SSF53448">
    <property type="entry name" value="Nucleotide-diphospho-sugar transferases"/>
    <property type="match status" value="1"/>
</dbReference>
<dbReference type="Proteomes" id="UP000547614">
    <property type="component" value="Unassembled WGS sequence"/>
</dbReference>